<dbReference type="Proteomes" id="UP001157961">
    <property type="component" value="Unassembled WGS sequence"/>
</dbReference>
<protein>
    <recommendedName>
        <fullName evidence="4">FecR protein domain-containing protein</fullName>
    </recommendedName>
</protein>
<evidence type="ECO:0000256" key="1">
    <source>
        <dbReference type="SAM" id="MobiDB-lite"/>
    </source>
</evidence>
<proteinExistence type="predicted"/>
<accession>A0ABY1P8L6</accession>
<evidence type="ECO:0008006" key="4">
    <source>
        <dbReference type="Google" id="ProtNLM"/>
    </source>
</evidence>
<evidence type="ECO:0000313" key="2">
    <source>
        <dbReference type="EMBL" id="SMP28478.1"/>
    </source>
</evidence>
<organism evidence="2 3">
    <name type="scientific">Shimia sagamensis</name>
    <dbReference type="NCBI Taxonomy" id="1566352"/>
    <lineage>
        <taxon>Bacteria</taxon>
        <taxon>Pseudomonadati</taxon>
        <taxon>Pseudomonadota</taxon>
        <taxon>Alphaproteobacteria</taxon>
        <taxon>Rhodobacterales</taxon>
        <taxon>Roseobacteraceae</taxon>
    </lineage>
</organism>
<comment type="caution">
    <text evidence="2">The sequence shown here is derived from an EMBL/GenBank/DDBJ whole genome shotgun (WGS) entry which is preliminary data.</text>
</comment>
<name>A0ABY1P8L6_9RHOB</name>
<reference evidence="2 3" key="1">
    <citation type="submission" date="2017-05" db="EMBL/GenBank/DDBJ databases">
        <authorList>
            <person name="Varghese N."/>
            <person name="Submissions S."/>
        </authorList>
    </citation>
    <scope>NUCLEOTIDE SEQUENCE [LARGE SCALE GENOMIC DNA]</scope>
    <source>
        <strain evidence="2 3">DSM 29734</strain>
    </source>
</reference>
<feature type="compositionally biased region" description="Polar residues" evidence="1">
    <location>
        <begin position="377"/>
        <end position="388"/>
    </location>
</feature>
<evidence type="ECO:0000313" key="3">
    <source>
        <dbReference type="Proteomes" id="UP001157961"/>
    </source>
</evidence>
<feature type="region of interest" description="Disordered" evidence="1">
    <location>
        <begin position="377"/>
        <end position="410"/>
    </location>
</feature>
<dbReference type="EMBL" id="FXTY01000006">
    <property type="protein sequence ID" value="SMP28478.1"/>
    <property type="molecule type" value="Genomic_DNA"/>
</dbReference>
<gene>
    <name evidence="2" type="ORF">SAMN06265373_10646</name>
</gene>
<keyword evidence="3" id="KW-1185">Reference proteome</keyword>
<sequence>MRHTMQALFFSLAVSIGAASFVAVQPARGQDRSAEAFASENAILDTAIPFAIGAREARQALRGAFGWPSFQEGLVQGVYFRFDPDGYARFAPTPRLDVDVFEVICRPRTYACAARKDGLEVFLTERGQLQMRLEHALAGDMFFVSEGVSEIQVPERILQPLDVQLELLLGAGGELSTRRGSTEVGRVSLKGFSAVTAYLRWIAARQDYAVLPRGWPVPNAESAGGMTQPAAWNSPMPQPQVVAPGYGTPMATGIAPATSAAPLTYSAQVPQTTMVQSNTIPPVQVQPVTIQPVLSPYSAGAPDVLDAETLRRELATLKDLFVEAQDADAMRARPSALFSQQDAEPIGQPSQAEVKKLFEAMERLQAQVSQFQPNATGSYASLSNSTQPVPLGNLGRDTERTDSSPPVQGQSSARMAYLVQHLGFDAQTARAILQAVPDNRIIPSQASAIPGLSTLTEIAATPSNVLYENAMVDQILAELETEMAAAGTVEHQGVALPGQASVEEYQLLSRYFVSAALPALLSRTGAGHVLQP</sequence>